<dbReference type="EMBL" id="OU893344">
    <property type="protein sequence ID" value="CAG9785081.1"/>
    <property type="molecule type" value="Genomic_DNA"/>
</dbReference>
<dbReference type="AlphaFoldDB" id="A0A9N9QX71"/>
<organism evidence="2 3">
    <name type="scientific">Diatraea saccharalis</name>
    <name type="common">sugarcane borer</name>
    <dbReference type="NCBI Taxonomy" id="40085"/>
    <lineage>
        <taxon>Eukaryota</taxon>
        <taxon>Metazoa</taxon>
        <taxon>Ecdysozoa</taxon>
        <taxon>Arthropoda</taxon>
        <taxon>Hexapoda</taxon>
        <taxon>Insecta</taxon>
        <taxon>Pterygota</taxon>
        <taxon>Neoptera</taxon>
        <taxon>Endopterygota</taxon>
        <taxon>Lepidoptera</taxon>
        <taxon>Glossata</taxon>
        <taxon>Ditrysia</taxon>
        <taxon>Pyraloidea</taxon>
        <taxon>Crambidae</taxon>
        <taxon>Crambinae</taxon>
        <taxon>Diatraea</taxon>
    </lineage>
</organism>
<sequence length="104" mass="11151">MRLLVSLLAFWLAVSQARPADQSTDEANVVPTVSGSVSTVRDDVSAAGNVLPTVGPTPFPYAPNPFAPALNNPYYKYNPSLPGPAVPILTYSDDHRPDGSYSYR</sequence>
<name>A0A9N9QX71_9NEOP</name>
<dbReference type="Proteomes" id="UP001153714">
    <property type="component" value="Chromosome 13"/>
</dbReference>
<feature type="signal peptide" evidence="1">
    <location>
        <begin position="1"/>
        <end position="17"/>
    </location>
</feature>
<protein>
    <submittedName>
        <fullName evidence="2">Uncharacterized protein</fullName>
    </submittedName>
</protein>
<reference evidence="2" key="2">
    <citation type="submission" date="2022-10" db="EMBL/GenBank/DDBJ databases">
        <authorList>
            <consortium name="ENA_rothamsted_submissions"/>
            <consortium name="culmorum"/>
            <person name="King R."/>
        </authorList>
    </citation>
    <scope>NUCLEOTIDE SEQUENCE</scope>
</reference>
<gene>
    <name evidence="2" type="ORF">DIATSA_LOCUS3137</name>
</gene>
<reference evidence="2" key="1">
    <citation type="submission" date="2021-12" db="EMBL/GenBank/DDBJ databases">
        <authorList>
            <person name="King R."/>
        </authorList>
    </citation>
    <scope>NUCLEOTIDE SEQUENCE</scope>
</reference>
<evidence type="ECO:0000313" key="3">
    <source>
        <dbReference type="Proteomes" id="UP001153714"/>
    </source>
</evidence>
<keyword evidence="3" id="KW-1185">Reference proteome</keyword>
<proteinExistence type="predicted"/>
<accession>A0A9N9QX71</accession>
<evidence type="ECO:0000256" key="1">
    <source>
        <dbReference type="SAM" id="SignalP"/>
    </source>
</evidence>
<evidence type="ECO:0000313" key="2">
    <source>
        <dbReference type="EMBL" id="CAG9785081.1"/>
    </source>
</evidence>
<keyword evidence="1" id="KW-0732">Signal</keyword>
<feature type="chain" id="PRO_5040247621" evidence="1">
    <location>
        <begin position="18"/>
        <end position="104"/>
    </location>
</feature>